<dbReference type="KEGG" id="mhl:MHLP_00390"/>
<sequence length="211" mass="24170">MGLFLAIPSLKIILPVFGGLVGTAGITSCSFCDFSSRNKGVKGNLSVHKDSTPKFSSELGAFREPFFYSAPIPSYALYERFLELPKYRSPFHYERSPLDLECYPIGWGDYHCSRRSYPFLYSRRLIRPSREDIRDSFEAFYSGPQEQKTKELKHTKSPRPSFDKGNRTLESSHSSPNKRACERAYQYVDGKYINYQTDESCVDQTTAVSFI</sequence>
<organism evidence="2 3">
    <name type="scientific">Mycoplasma haematolamae (strain Purdue)</name>
    <dbReference type="NCBI Taxonomy" id="1212765"/>
    <lineage>
        <taxon>Bacteria</taxon>
        <taxon>Bacillati</taxon>
        <taxon>Mycoplasmatota</taxon>
        <taxon>Mollicutes</taxon>
        <taxon>Mycoplasmataceae</taxon>
        <taxon>Mycoplasma</taxon>
    </lineage>
</organism>
<dbReference type="AlphaFoldDB" id="I7BIL0"/>
<dbReference type="EMBL" id="CP003731">
    <property type="protein sequence ID" value="AFO51658.1"/>
    <property type="molecule type" value="Genomic_DNA"/>
</dbReference>
<evidence type="ECO:0000256" key="1">
    <source>
        <dbReference type="SAM" id="MobiDB-lite"/>
    </source>
</evidence>
<name>I7BIL0_MYCHA</name>
<evidence type="ECO:0000313" key="2">
    <source>
        <dbReference type="EMBL" id="AFO51658.1"/>
    </source>
</evidence>
<keyword evidence="3" id="KW-1185">Reference proteome</keyword>
<feature type="compositionally biased region" description="Polar residues" evidence="1">
    <location>
        <begin position="168"/>
        <end position="177"/>
    </location>
</feature>
<reference evidence="3" key="2">
    <citation type="submission" date="2012-07" db="EMBL/GenBank/DDBJ databases">
        <title>Complete genome sequence of 'Candidatus Mycoplasma haemolamae'.</title>
        <authorList>
            <person name="Guimaraes A.M.S."/>
            <person name="Toth B."/>
            <person name="Santos A.P."/>
            <person name="Nascimento N.C."/>
            <person name="Sojka J.E."/>
            <person name="Messick J.B."/>
        </authorList>
    </citation>
    <scope>NUCLEOTIDE SEQUENCE [LARGE SCALE GENOMIC DNA]</scope>
    <source>
        <strain evidence="3">Purdue</strain>
    </source>
</reference>
<accession>I7BIL0</accession>
<reference evidence="2 3" key="1">
    <citation type="journal article" date="2012" name="J. Bacteriol.">
        <title>Genome Sequence of "Candidatus Mycoplasma haemolamae" Strain Purdue, a Red Blood Cell Pathogen of Alpacas (Vicugna pacos) and Llamas (Lama glama).</title>
        <authorList>
            <person name="Guimaraes A.M."/>
            <person name="Toth B."/>
            <person name="Santos A.P."/>
            <person name="do Nascimento N.C."/>
            <person name="Kritchevsky J.E."/>
            <person name="Messick J.B."/>
        </authorList>
    </citation>
    <scope>NUCLEOTIDE SEQUENCE [LARGE SCALE GENOMIC DNA]</scope>
    <source>
        <strain evidence="2 3">Purdue</strain>
    </source>
</reference>
<evidence type="ECO:0000313" key="3">
    <source>
        <dbReference type="Proteomes" id="UP000006502"/>
    </source>
</evidence>
<gene>
    <name evidence="2" type="ordered locus">MHLP_00390</name>
</gene>
<dbReference type="HOGENOM" id="CLU_1303765_0_0_14"/>
<proteinExistence type="predicted"/>
<dbReference type="PATRIC" id="fig|1212765.3.peg.87"/>
<protein>
    <submittedName>
        <fullName evidence="2">Uncharacterized protein</fullName>
    </submittedName>
</protein>
<feature type="region of interest" description="Disordered" evidence="1">
    <location>
        <begin position="145"/>
        <end position="177"/>
    </location>
</feature>
<dbReference type="Proteomes" id="UP000006502">
    <property type="component" value="Chromosome"/>
</dbReference>